<accession>A0AB37UDC3</accession>
<gene>
    <name evidence="1" type="ORF">DSM107010_53800</name>
</gene>
<keyword evidence="2" id="KW-1185">Reference proteome</keyword>
<name>A0AB37UDC3_9CYAN</name>
<sequence length="99" mass="11694">MTNFDSDYTGRLRRYLESDPDNLFQEAYIENYPEANFAFIAIQVLDRRTWQQISDSLDGIPVPTLGKFYYRWVRQFAPQIRAYLDNSNLDNDPLNNGSF</sequence>
<reference evidence="1 2" key="1">
    <citation type="journal article" date="2019" name="Genome Biol. Evol.">
        <title>Day and night: Metabolic profiles and evolutionary relationships of six axenic non-marine cyanobacteria.</title>
        <authorList>
            <person name="Will S.E."/>
            <person name="Henke P."/>
            <person name="Boedeker C."/>
            <person name="Huang S."/>
            <person name="Brinkmann H."/>
            <person name="Rohde M."/>
            <person name="Jarek M."/>
            <person name="Friedl T."/>
            <person name="Seufert S."/>
            <person name="Schumacher M."/>
            <person name="Overmann J."/>
            <person name="Neumann-Schaal M."/>
            <person name="Petersen J."/>
        </authorList>
    </citation>
    <scope>NUCLEOTIDE SEQUENCE [LARGE SCALE GENOMIC DNA]</scope>
    <source>
        <strain evidence="1 2">SAG 39.79</strain>
    </source>
</reference>
<dbReference type="EMBL" id="RSCK01000072">
    <property type="protein sequence ID" value="RUT05850.1"/>
    <property type="molecule type" value="Genomic_DNA"/>
</dbReference>
<dbReference type="AlphaFoldDB" id="A0AB37UDC3"/>
<dbReference type="Proteomes" id="UP000282574">
    <property type="component" value="Unassembled WGS sequence"/>
</dbReference>
<comment type="caution">
    <text evidence="1">The sequence shown here is derived from an EMBL/GenBank/DDBJ whole genome shotgun (WGS) entry which is preliminary data.</text>
</comment>
<protein>
    <submittedName>
        <fullName evidence="1">Uncharacterized protein</fullName>
    </submittedName>
</protein>
<organism evidence="1 2">
    <name type="scientific">Chroococcidiopsis cubana SAG 39.79</name>
    <dbReference type="NCBI Taxonomy" id="388085"/>
    <lineage>
        <taxon>Bacteria</taxon>
        <taxon>Bacillati</taxon>
        <taxon>Cyanobacteriota</taxon>
        <taxon>Cyanophyceae</taxon>
        <taxon>Chroococcidiopsidales</taxon>
        <taxon>Chroococcidiopsidaceae</taxon>
        <taxon>Chroococcidiopsis</taxon>
    </lineage>
</organism>
<dbReference type="RefSeq" id="WP_106169144.1">
    <property type="nucleotide sequence ID" value="NZ_JAVKZF010000004.1"/>
</dbReference>
<evidence type="ECO:0000313" key="2">
    <source>
        <dbReference type="Proteomes" id="UP000282574"/>
    </source>
</evidence>
<evidence type="ECO:0000313" key="1">
    <source>
        <dbReference type="EMBL" id="RUT05850.1"/>
    </source>
</evidence>
<proteinExistence type="predicted"/>